<evidence type="ECO:0000313" key="1">
    <source>
        <dbReference type="EMBL" id="MXV16868.1"/>
    </source>
</evidence>
<dbReference type="EMBL" id="WVHS01000003">
    <property type="protein sequence ID" value="MXV16868.1"/>
    <property type="molecule type" value="Genomic_DNA"/>
</dbReference>
<organism evidence="1 2">
    <name type="scientific">Hufsiella ginkgonis</name>
    <dbReference type="NCBI Taxonomy" id="2695274"/>
    <lineage>
        <taxon>Bacteria</taxon>
        <taxon>Pseudomonadati</taxon>
        <taxon>Bacteroidota</taxon>
        <taxon>Sphingobacteriia</taxon>
        <taxon>Sphingobacteriales</taxon>
        <taxon>Sphingobacteriaceae</taxon>
        <taxon>Hufsiella</taxon>
    </lineage>
</organism>
<evidence type="ECO:0000313" key="2">
    <source>
        <dbReference type="Proteomes" id="UP000451233"/>
    </source>
</evidence>
<comment type="caution">
    <text evidence="1">The sequence shown here is derived from an EMBL/GenBank/DDBJ whole genome shotgun (WGS) entry which is preliminary data.</text>
</comment>
<proteinExistence type="predicted"/>
<reference evidence="1 2" key="1">
    <citation type="submission" date="2019-11" db="EMBL/GenBank/DDBJ databases">
        <title>Pedobacter sp. HMF7056 Genome sequencing and assembly.</title>
        <authorList>
            <person name="Kang H."/>
            <person name="Kim H."/>
            <person name="Joh K."/>
        </authorList>
    </citation>
    <scope>NUCLEOTIDE SEQUENCE [LARGE SCALE GENOMIC DNA]</scope>
    <source>
        <strain evidence="1 2">HMF7056</strain>
    </source>
</reference>
<keyword evidence="2" id="KW-1185">Reference proteome</keyword>
<dbReference type="AlphaFoldDB" id="A0A7K1Y1B3"/>
<gene>
    <name evidence="1" type="ORF">GS398_16325</name>
</gene>
<protein>
    <submittedName>
        <fullName evidence="1">Uncharacterized protein</fullName>
    </submittedName>
</protein>
<dbReference type="Proteomes" id="UP000451233">
    <property type="component" value="Unassembled WGS sequence"/>
</dbReference>
<name>A0A7K1Y1B3_9SPHI</name>
<sequence length="111" mass="13128">MSKVTINQITSKAFLSKGTYQFVRVNFNQSDRRYEIDLDRSEVKEHIMENLESYSSWFDQYGFINWRNENPNEVATEMAASVWRSEWILAEIIEALTIKELEEAEVKEVLV</sequence>
<dbReference type="RefSeq" id="WP_160907838.1">
    <property type="nucleotide sequence ID" value="NZ_WVHS01000003.1"/>
</dbReference>
<accession>A0A7K1Y1B3</accession>